<keyword evidence="2 3" id="KW-0539">Nucleus</keyword>
<feature type="domain" description="Homeobox" evidence="5">
    <location>
        <begin position="289"/>
        <end position="357"/>
    </location>
</feature>
<dbReference type="SMART" id="SM00389">
    <property type="entry name" value="HOX"/>
    <property type="match status" value="2"/>
</dbReference>
<dbReference type="GO" id="GO:0003677">
    <property type="term" value="F:DNA binding"/>
    <property type="evidence" value="ECO:0007669"/>
    <property type="project" value="UniProtKB-UniRule"/>
</dbReference>
<comment type="caution">
    <text evidence="6">The sequence shown here is derived from an EMBL/GenBank/DDBJ whole genome shotgun (WGS) entry which is preliminary data.</text>
</comment>
<dbReference type="OrthoDB" id="6159439at2759"/>
<evidence type="ECO:0000256" key="4">
    <source>
        <dbReference type="SAM" id="MobiDB-lite"/>
    </source>
</evidence>
<sequence length="645" mass="72917">MHGKKWSKITENDGRLAASAAHGPASTIFAVDPSVTGGQHDCLPKPFSLVLVRSLVVQIKQCGLAPHANFMCHKVGIADLKAEAGPANLRLVHRVDRDFLLSGKDWGIQQIFHDQRQCRKVSNKLDVDPAMKPQQIGVRPTRRAKRKAARKIAMMTRSSSGEEDSDSDDDTTSQHSAASTEGGRTTKGEVRRKGGGDQDGEGGMSSESGSNGGEEETNDSDEESDQGEVNMDDDKEDESLVGRQGRKRTRTNTIGPAGKVKRRSRRTSSQNSFSSSSVTSKVALPKPPRKRITHRARFSDVDRETLEKEFTIDRNPDMTKRNEIATRLNEASPDDDEKTPTHIKNWFKHRRQKKPGDVKTFTRDQVAILEKSYKINHFPDQNEKISLSSALQIPWDMRLKNWFSDRRFRGSTPLLLNTPLQAMPTRNINPQVFSILKTGDGTRMMWRPLLPSENTSKLWKLYLTFWEDETGVQMGTSVCITLDNNMDDAAKVIYNAIMNGTERGCSFRLFVRKNKLRPRHGSIGLGIYGDSELATKKPKWYLRWMVKAMGTLKPLECIEMLHGCAEYLNEVARQCLDLMDPKMKRWMDFSSDAMERHINDLSNPFPGTDEDLDYRFKTKEKYGFDPEADDTQIVRQPGRTIFIHG</sequence>
<proteinExistence type="predicted"/>
<keyword evidence="2 3" id="KW-0238">DNA-binding</keyword>
<evidence type="ECO:0000256" key="1">
    <source>
        <dbReference type="ARBA" id="ARBA00004123"/>
    </source>
</evidence>
<comment type="subcellular location">
    <subcellularLocation>
        <location evidence="1 2 3">Nucleus</location>
    </subcellularLocation>
</comment>
<feature type="DNA-binding region" description="Homeobox" evidence="2">
    <location>
        <begin position="354"/>
        <end position="414"/>
    </location>
</feature>
<organism evidence="6 7">
    <name type="scientific">Folsomia candida</name>
    <name type="common">Springtail</name>
    <dbReference type="NCBI Taxonomy" id="158441"/>
    <lineage>
        <taxon>Eukaryota</taxon>
        <taxon>Metazoa</taxon>
        <taxon>Ecdysozoa</taxon>
        <taxon>Arthropoda</taxon>
        <taxon>Hexapoda</taxon>
        <taxon>Collembola</taxon>
        <taxon>Entomobryomorpha</taxon>
        <taxon>Isotomoidea</taxon>
        <taxon>Isotomidae</taxon>
        <taxon>Proisotominae</taxon>
        <taxon>Folsomia</taxon>
    </lineage>
</organism>
<name>A0A226DF10_FOLCA</name>
<keyword evidence="2 3" id="KW-0371">Homeobox</keyword>
<keyword evidence="7" id="KW-1185">Reference proteome</keyword>
<evidence type="ECO:0000259" key="5">
    <source>
        <dbReference type="PROSITE" id="PS50071"/>
    </source>
</evidence>
<dbReference type="PROSITE" id="PS50071">
    <property type="entry name" value="HOMEOBOX_2"/>
    <property type="match status" value="2"/>
</dbReference>
<evidence type="ECO:0000256" key="3">
    <source>
        <dbReference type="RuleBase" id="RU000682"/>
    </source>
</evidence>
<feature type="compositionally biased region" description="Acidic residues" evidence="4">
    <location>
        <begin position="161"/>
        <end position="171"/>
    </location>
</feature>
<feature type="compositionally biased region" description="Basic residues" evidence="4">
    <location>
        <begin position="140"/>
        <end position="150"/>
    </location>
</feature>
<dbReference type="Proteomes" id="UP000198287">
    <property type="component" value="Unassembled WGS sequence"/>
</dbReference>
<feature type="compositionally biased region" description="Basic and acidic residues" evidence="4">
    <location>
        <begin position="184"/>
        <end position="196"/>
    </location>
</feature>
<feature type="compositionally biased region" description="Low complexity" evidence="4">
    <location>
        <begin position="267"/>
        <end position="280"/>
    </location>
</feature>
<feature type="domain" description="Homeobox" evidence="5">
    <location>
        <begin position="352"/>
        <end position="413"/>
    </location>
</feature>
<gene>
    <name evidence="6" type="ORF">Fcan01_22517</name>
</gene>
<dbReference type="SUPFAM" id="SSF46689">
    <property type="entry name" value="Homeodomain-like"/>
    <property type="match status" value="2"/>
</dbReference>
<accession>A0A226DF10</accession>
<feature type="compositionally biased region" description="Acidic residues" evidence="4">
    <location>
        <begin position="213"/>
        <end position="239"/>
    </location>
</feature>
<dbReference type="InterPro" id="IPR009057">
    <property type="entry name" value="Homeodomain-like_sf"/>
</dbReference>
<dbReference type="Pfam" id="PF00046">
    <property type="entry name" value="Homeodomain"/>
    <property type="match status" value="2"/>
</dbReference>
<dbReference type="CDD" id="cd00086">
    <property type="entry name" value="homeodomain"/>
    <property type="match status" value="2"/>
</dbReference>
<dbReference type="GO" id="GO:0005634">
    <property type="term" value="C:nucleus"/>
    <property type="evidence" value="ECO:0007669"/>
    <property type="project" value="UniProtKB-SubCell"/>
</dbReference>
<feature type="compositionally biased region" description="Polar residues" evidence="4">
    <location>
        <begin position="174"/>
        <end position="183"/>
    </location>
</feature>
<dbReference type="InterPro" id="IPR001356">
    <property type="entry name" value="HD"/>
</dbReference>
<evidence type="ECO:0000313" key="6">
    <source>
        <dbReference type="EMBL" id="OXA42786.1"/>
    </source>
</evidence>
<reference evidence="6 7" key="1">
    <citation type="submission" date="2015-12" db="EMBL/GenBank/DDBJ databases">
        <title>The genome of Folsomia candida.</title>
        <authorList>
            <person name="Faddeeva A."/>
            <person name="Derks M.F."/>
            <person name="Anvar Y."/>
            <person name="Smit S."/>
            <person name="Van Straalen N."/>
            <person name="Roelofs D."/>
        </authorList>
    </citation>
    <scope>NUCLEOTIDE SEQUENCE [LARGE SCALE GENOMIC DNA]</scope>
    <source>
        <strain evidence="6 7">VU population</strain>
        <tissue evidence="6">Whole body</tissue>
    </source>
</reference>
<feature type="DNA-binding region" description="Homeobox" evidence="2">
    <location>
        <begin position="291"/>
        <end position="358"/>
    </location>
</feature>
<evidence type="ECO:0000256" key="2">
    <source>
        <dbReference type="PROSITE-ProRule" id="PRU00108"/>
    </source>
</evidence>
<dbReference type="EMBL" id="LNIX01000025">
    <property type="protein sequence ID" value="OXA42786.1"/>
    <property type="molecule type" value="Genomic_DNA"/>
</dbReference>
<dbReference type="AlphaFoldDB" id="A0A226DF10"/>
<protein>
    <submittedName>
        <fullName evidence="6">Homeobox expressed in ES cells 1-B</fullName>
    </submittedName>
</protein>
<feature type="region of interest" description="Disordered" evidence="4">
    <location>
        <begin position="123"/>
        <end position="291"/>
    </location>
</feature>
<dbReference type="Gene3D" id="1.10.10.60">
    <property type="entry name" value="Homeodomain-like"/>
    <property type="match status" value="2"/>
</dbReference>
<evidence type="ECO:0000313" key="7">
    <source>
        <dbReference type="Proteomes" id="UP000198287"/>
    </source>
</evidence>